<feature type="region of interest" description="Disordered" evidence="1">
    <location>
        <begin position="25"/>
        <end position="65"/>
    </location>
</feature>
<dbReference type="Proteomes" id="UP001139494">
    <property type="component" value="Unassembled WGS sequence"/>
</dbReference>
<dbReference type="RefSeq" id="WP_256029861.1">
    <property type="nucleotide sequence ID" value="NZ_JAHLKM010000013.1"/>
</dbReference>
<dbReference type="AlphaFoldDB" id="A0A9R1CU52"/>
<evidence type="ECO:0000313" key="2">
    <source>
        <dbReference type="EMBL" id="MCQ4333837.1"/>
    </source>
</evidence>
<feature type="compositionally biased region" description="Polar residues" evidence="1">
    <location>
        <begin position="34"/>
        <end position="44"/>
    </location>
</feature>
<gene>
    <name evidence="2" type="ORF">KM295_10155</name>
</gene>
<sequence>MSRSAAKETAFEAAFDVVRDRSRLEHGIDLAPTQRGTVSTTSAAEQDDHTDDPSSEPTAPADSLLPYTKRLPKMLEYDGDRHALLCSECESRYDPTREGIERAIECCHDFESVDRDDIPVCGVNLKLSRDERIQSRCTDAQLRFLHAVYAAHQRRFDPELEYDLLTDSMIRLREYVGIEKPAVDELLEAGLLRKDCQYPHVLYTVTPEGRSEAKIRHREGVAHGDGVGDLSESSFHVAMVALGEQYLEETFLEDPDSAVVEVRPYHETEEGRLDLAGLDANGDVVVALEAERSNHDTLQAVPEDYDKMAAQEPDEAIWIVKNRDGAHDILEALNEPAEGKVRVEKTYSRSSPPQRFSIDTDGLTEIHMFTYLRDSKLG</sequence>
<name>A0A9R1CU52_9EURY</name>
<keyword evidence="3" id="KW-1185">Reference proteome</keyword>
<evidence type="ECO:0000313" key="3">
    <source>
        <dbReference type="Proteomes" id="UP001139494"/>
    </source>
</evidence>
<proteinExistence type="predicted"/>
<dbReference type="EMBL" id="JAHLKM010000013">
    <property type="protein sequence ID" value="MCQ4333837.1"/>
    <property type="molecule type" value="Genomic_DNA"/>
</dbReference>
<comment type="caution">
    <text evidence="2">The sequence shown here is derived from an EMBL/GenBank/DDBJ whole genome shotgun (WGS) entry which is preliminary data.</text>
</comment>
<accession>A0A9R1CU52</accession>
<organism evidence="2 3">
    <name type="scientific">Natronomonas aquatica</name>
    <dbReference type="NCBI Taxonomy" id="2841590"/>
    <lineage>
        <taxon>Archaea</taxon>
        <taxon>Methanobacteriati</taxon>
        <taxon>Methanobacteriota</taxon>
        <taxon>Stenosarchaea group</taxon>
        <taxon>Halobacteria</taxon>
        <taxon>Halobacteriales</taxon>
        <taxon>Natronomonadaceae</taxon>
        <taxon>Natronomonas</taxon>
    </lineage>
</organism>
<evidence type="ECO:0000256" key="1">
    <source>
        <dbReference type="SAM" id="MobiDB-lite"/>
    </source>
</evidence>
<protein>
    <submittedName>
        <fullName evidence="2">Uncharacterized protein</fullName>
    </submittedName>
</protein>
<reference evidence="2" key="1">
    <citation type="journal article" date="2023" name="Front. Microbiol.">
        <title>Genomic-based phylogenetic and metabolic analyses of the genus Natronomonas, and description of Natronomonas aquatica sp. nov.</title>
        <authorList>
            <person name="Garcia-Roldan A."/>
            <person name="Duran-Viseras A."/>
            <person name="de la Haba R.R."/>
            <person name="Corral P."/>
            <person name="Sanchez-Porro C."/>
            <person name="Ventosa A."/>
        </authorList>
    </citation>
    <scope>NUCLEOTIDE SEQUENCE</scope>
    <source>
        <strain evidence="2">F2-12</strain>
    </source>
</reference>